<dbReference type="PANTHER" id="PTHR38032:SF1">
    <property type="entry name" value="RNA-BINDING PROTEIN KHPB N-TERMINAL DOMAIN-CONTAINING PROTEIN"/>
    <property type="match status" value="1"/>
</dbReference>
<evidence type="ECO:0000313" key="3">
    <source>
        <dbReference type="EMBL" id="AWB09400.1"/>
    </source>
</evidence>
<dbReference type="Proteomes" id="UP000244792">
    <property type="component" value="Chromosome"/>
</dbReference>
<evidence type="ECO:0000313" key="4">
    <source>
        <dbReference type="Proteomes" id="UP000244792"/>
    </source>
</evidence>
<feature type="coiled-coil region" evidence="1">
    <location>
        <begin position="334"/>
        <end position="404"/>
    </location>
</feature>
<accession>A0A2R4VY63</accession>
<sequence>MNIDLGLSVDKMLATICIRPQEGESLPSAEELKQYLTKGGINFGIDEEALKQAINNPGSIVTIARGENPTDPIDGKVEYKFPLKAEIKPKEDKSGNVDYFDLGFIFNVKEGDLLAIKTPPVEGKPGHDVTGKVLMPKKPFNPKFVAGKGAKLSEDGLSIFAEVAGTPRLIEGKVVVLQTLDIDKDIDFATGNIVFKGSVNIRGSVLSGFSVEADGDVVVSGIVEEAVIKSKGNVIVRSGFEGGTKGFIQAGKSVNIRFIHNGKVFAGEDVLIESEAFFSKITAGGKVLMQGRNSQISGGSVEAGIEIRAKVIGSYKHTKTLVSAGVVPGLREKLESIVNRIKSIEAQIKKAKELEEKFLYLKKRQKDKFLRSQAEALENVQKTLENYVNQIESLQKVKDEIIKTKEERKGGRIISEIIYPGVIVTIADISQEIKEEIRGANIRIEDGELKFY</sequence>
<organism evidence="3 4">
    <name type="scientific">Thermodesulfobium acidiphilum</name>
    <dbReference type="NCBI Taxonomy" id="1794699"/>
    <lineage>
        <taxon>Bacteria</taxon>
        <taxon>Pseudomonadati</taxon>
        <taxon>Thermodesulfobiota</taxon>
        <taxon>Thermodesulfobiia</taxon>
        <taxon>Thermodesulfobiales</taxon>
        <taxon>Thermodesulfobiaceae</taxon>
        <taxon>Thermodesulfobium</taxon>
    </lineage>
</organism>
<dbReference type="InterPro" id="IPR046866">
    <property type="entry name" value="FapA_N"/>
</dbReference>
<keyword evidence="4" id="KW-1185">Reference proteome</keyword>
<dbReference type="KEGG" id="taci:TDSAC_0010"/>
<evidence type="ECO:0000256" key="1">
    <source>
        <dbReference type="SAM" id="Coils"/>
    </source>
</evidence>
<name>A0A2R4VY63_THEAF</name>
<dbReference type="Pfam" id="PF03961">
    <property type="entry name" value="FapA"/>
    <property type="match status" value="1"/>
</dbReference>
<evidence type="ECO:0000259" key="2">
    <source>
        <dbReference type="Pfam" id="PF20250"/>
    </source>
</evidence>
<keyword evidence="1" id="KW-0175">Coiled coil</keyword>
<protein>
    <recommendedName>
        <fullName evidence="2">Flagellar Assembly Protein A N-terminal region domain-containing protein</fullName>
    </recommendedName>
</protein>
<proteinExistence type="predicted"/>
<dbReference type="OrthoDB" id="9816426at2"/>
<dbReference type="AlphaFoldDB" id="A0A2R4VY63"/>
<dbReference type="EMBL" id="CP020921">
    <property type="protein sequence ID" value="AWB09400.1"/>
    <property type="molecule type" value="Genomic_DNA"/>
</dbReference>
<gene>
    <name evidence="3" type="ORF">TDSAC_0010</name>
</gene>
<dbReference type="InterPro" id="IPR005646">
    <property type="entry name" value="FapA"/>
</dbReference>
<dbReference type="PANTHER" id="PTHR38032">
    <property type="entry name" value="POLYMERASE-RELATED"/>
    <property type="match status" value="1"/>
</dbReference>
<feature type="domain" description="Flagellar Assembly Protein A N-terminal region" evidence="2">
    <location>
        <begin position="4"/>
        <end position="170"/>
    </location>
</feature>
<dbReference type="Pfam" id="PF20250">
    <property type="entry name" value="FapA_N"/>
    <property type="match status" value="1"/>
</dbReference>
<dbReference type="InterPro" id="IPR046865">
    <property type="entry name" value="FapA_b_solenoid"/>
</dbReference>
<dbReference type="RefSeq" id="WP_108307625.1">
    <property type="nucleotide sequence ID" value="NZ_CP020921.1"/>
</dbReference>
<reference evidence="3 4" key="1">
    <citation type="submission" date="2017-04" db="EMBL/GenBank/DDBJ databases">
        <title>Genomic insights into metabolism of Thermodesulfobium acidiphilum.</title>
        <authorList>
            <person name="Toshchakov S.V."/>
            <person name="Frolov E.N."/>
            <person name="Kublanov I.V."/>
            <person name="Samarov N.I."/>
            <person name="Novikov A."/>
            <person name="Lebedinsky A.V."/>
            <person name="Bonch-Osmolovskaya E.A."/>
            <person name="Chernyh N.A."/>
        </authorList>
    </citation>
    <scope>NUCLEOTIDE SEQUENCE [LARGE SCALE GENOMIC DNA]</scope>
    <source>
        <strain evidence="3 4">3127-1</strain>
    </source>
</reference>